<gene>
    <name evidence="3" type="ORF">L4X52_22235</name>
</gene>
<feature type="compositionally biased region" description="Basic and acidic residues" evidence="1">
    <location>
        <begin position="48"/>
        <end position="58"/>
    </location>
</feature>
<comment type="caution">
    <text evidence="3">The sequence shown here is derived from an EMBL/GenBank/DDBJ whole genome shotgun (WGS) entry which is preliminary data.</text>
</comment>
<accession>A0AAW5ATT2</accession>
<proteinExistence type="predicted"/>
<dbReference type="Proteomes" id="UP001201179">
    <property type="component" value="Unassembled WGS sequence"/>
</dbReference>
<evidence type="ECO:0000256" key="2">
    <source>
        <dbReference type="SAM" id="Phobius"/>
    </source>
</evidence>
<dbReference type="EMBL" id="JAKKWZ010000094">
    <property type="protein sequence ID" value="MCG0342663.1"/>
    <property type="molecule type" value="Genomic_DNA"/>
</dbReference>
<sequence>MEFCHIIGNFAATNFGKVQYPILASCRLLEKPDGWKNYNMGSWSEQQEANKERKEKDKTRRDKLAGYFFNLSQLTFVALVLGGVTPLYTNIEVGINWYILVAGITLTIILANIGNLILK</sequence>
<keyword evidence="2" id="KW-1133">Transmembrane helix</keyword>
<dbReference type="AlphaFoldDB" id="A0AAW5ATT2"/>
<protein>
    <submittedName>
        <fullName evidence="3">Uncharacterized protein</fullName>
    </submittedName>
</protein>
<feature type="transmembrane region" description="Helical" evidence="2">
    <location>
        <begin position="95"/>
        <end position="118"/>
    </location>
</feature>
<evidence type="ECO:0000313" key="3">
    <source>
        <dbReference type="EMBL" id="MCG0342663.1"/>
    </source>
</evidence>
<organism evidence="3 4">
    <name type="scientific">Phocaeicola vulgatus</name>
    <name type="common">Bacteroides vulgatus</name>
    <dbReference type="NCBI Taxonomy" id="821"/>
    <lineage>
        <taxon>Bacteria</taxon>
        <taxon>Pseudomonadati</taxon>
        <taxon>Bacteroidota</taxon>
        <taxon>Bacteroidia</taxon>
        <taxon>Bacteroidales</taxon>
        <taxon>Bacteroidaceae</taxon>
        <taxon>Phocaeicola</taxon>
    </lineage>
</organism>
<dbReference type="RefSeq" id="WP_229533013.1">
    <property type="nucleotide sequence ID" value="NZ_JACBPX010000052.1"/>
</dbReference>
<feature type="transmembrane region" description="Helical" evidence="2">
    <location>
        <begin position="64"/>
        <end position="89"/>
    </location>
</feature>
<evidence type="ECO:0000256" key="1">
    <source>
        <dbReference type="SAM" id="MobiDB-lite"/>
    </source>
</evidence>
<evidence type="ECO:0000313" key="4">
    <source>
        <dbReference type="Proteomes" id="UP001201179"/>
    </source>
</evidence>
<feature type="region of interest" description="Disordered" evidence="1">
    <location>
        <begin position="38"/>
        <end position="58"/>
    </location>
</feature>
<keyword evidence="2" id="KW-0812">Transmembrane</keyword>
<keyword evidence="2" id="KW-0472">Membrane</keyword>
<reference evidence="3" key="1">
    <citation type="submission" date="2022-01" db="EMBL/GenBank/DDBJ databases">
        <authorList>
            <person name="Mingchao X."/>
        </authorList>
    </citation>
    <scope>NUCLEOTIDE SEQUENCE</scope>
    <source>
        <strain evidence="3">Bv4372</strain>
    </source>
</reference>
<name>A0AAW5ATT2_PHOVU</name>